<keyword evidence="1" id="KW-0812">Transmembrane</keyword>
<keyword evidence="3" id="KW-1185">Reference proteome</keyword>
<sequence>MSWSVGYVCAAEVVRLTPIKSTGAAAFLLSLLLVTGALALVERAKAFDFAGFFAGLINNLFGKGGKS</sequence>
<dbReference type="EMBL" id="JAESND010000001">
    <property type="protein sequence ID" value="MBM3114955.1"/>
    <property type="molecule type" value="Genomic_DNA"/>
</dbReference>
<name>A0ABS2BHM7_9NEIS</name>
<organism evidence="2 3">
    <name type="scientific">Jeongeupia naejangsanensis</name>
    <dbReference type="NCBI Taxonomy" id="613195"/>
    <lineage>
        <taxon>Bacteria</taxon>
        <taxon>Pseudomonadati</taxon>
        <taxon>Pseudomonadota</taxon>
        <taxon>Betaproteobacteria</taxon>
        <taxon>Neisseriales</taxon>
        <taxon>Chitinibacteraceae</taxon>
        <taxon>Jeongeupia</taxon>
    </lineage>
</organism>
<protein>
    <submittedName>
        <fullName evidence="2">Uncharacterized protein</fullName>
    </submittedName>
</protein>
<accession>A0ABS2BHM7</accession>
<comment type="caution">
    <text evidence="2">The sequence shown here is derived from an EMBL/GenBank/DDBJ whole genome shotgun (WGS) entry which is preliminary data.</text>
</comment>
<keyword evidence="1" id="KW-1133">Transmembrane helix</keyword>
<evidence type="ECO:0000256" key="1">
    <source>
        <dbReference type="SAM" id="Phobius"/>
    </source>
</evidence>
<keyword evidence="1" id="KW-0472">Membrane</keyword>
<dbReference type="RefSeq" id="WP_203536612.1">
    <property type="nucleotide sequence ID" value="NZ_JAESND010000001.1"/>
</dbReference>
<evidence type="ECO:0000313" key="3">
    <source>
        <dbReference type="Proteomes" id="UP000809431"/>
    </source>
</evidence>
<reference evidence="2 3" key="1">
    <citation type="submission" date="2021-01" db="EMBL/GenBank/DDBJ databases">
        <title>Draft Genome Sequence and Polyhydroxyalkanoate Biosynthetic Potential of Jeongeupia naejangsanensis Type Strain DSM 24253.</title>
        <authorList>
            <person name="Turrini P."/>
            <person name="Artuso I."/>
            <person name="Lugli G.A."/>
            <person name="Frangipani E."/>
            <person name="Ventura M."/>
            <person name="Visca P."/>
        </authorList>
    </citation>
    <scope>NUCLEOTIDE SEQUENCE [LARGE SCALE GENOMIC DNA]</scope>
    <source>
        <strain evidence="2 3">DSM 24253</strain>
    </source>
</reference>
<proteinExistence type="predicted"/>
<dbReference type="Proteomes" id="UP000809431">
    <property type="component" value="Unassembled WGS sequence"/>
</dbReference>
<evidence type="ECO:0000313" key="2">
    <source>
        <dbReference type="EMBL" id="MBM3114955.1"/>
    </source>
</evidence>
<feature type="transmembrane region" description="Helical" evidence="1">
    <location>
        <begin position="23"/>
        <end position="41"/>
    </location>
</feature>
<gene>
    <name evidence="2" type="ORF">JMJ54_03860</name>
</gene>